<dbReference type="PANTHER" id="PTHR42648">
    <property type="entry name" value="TRANSPOSASE, PUTATIVE-RELATED"/>
    <property type="match status" value="1"/>
</dbReference>
<feature type="domain" description="Integrase catalytic" evidence="1">
    <location>
        <begin position="54"/>
        <end position="125"/>
    </location>
</feature>
<dbReference type="GO" id="GO:0003676">
    <property type="term" value="F:nucleic acid binding"/>
    <property type="evidence" value="ECO:0007669"/>
    <property type="project" value="InterPro"/>
</dbReference>
<proteinExistence type="predicted"/>
<evidence type="ECO:0000313" key="2">
    <source>
        <dbReference type="EMBL" id="CAH2084084.1"/>
    </source>
</evidence>
<accession>A0AAU9TFA1</accession>
<comment type="caution">
    <text evidence="2">The sequence shown here is derived from an EMBL/GenBank/DDBJ whole genome shotgun (WGS) entry which is preliminary data.</text>
</comment>
<name>A0AAU9TFA1_EUPED</name>
<keyword evidence="3" id="KW-1185">Reference proteome</keyword>
<reference evidence="2" key="1">
    <citation type="submission" date="2022-03" db="EMBL/GenBank/DDBJ databases">
        <authorList>
            <person name="Tunstrom K."/>
        </authorList>
    </citation>
    <scope>NUCLEOTIDE SEQUENCE</scope>
</reference>
<protein>
    <recommendedName>
        <fullName evidence="1">Integrase catalytic domain-containing protein</fullName>
    </recommendedName>
</protein>
<dbReference type="GO" id="GO:0015074">
    <property type="term" value="P:DNA integration"/>
    <property type="evidence" value="ECO:0007669"/>
    <property type="project" value="InterPro"/>
</dbReference>
<dbReference type="SUPFAM" id="SSF53098">
    <property type="entry name" value="Ribonuclease H-like"/>
    <property type="match status" value="1"/>
</dbReference>
<evidence type="ECO:0000313" key="3">
    <source>
        <dbReference type="Proteomes" id="UP001153954"/>
    </source>
</evidence>
<dbReference type="Pfam" id="PF00665">
    <property type="entry name" value="rve"/>
    <property type="match status" value="1"/>
</dbReference>
<dbReference type="InterPro" id="IPR012337">
    <property type="entry name" value="RNaseH-like_sf"/>
</dbReference>
<gene>
    <name evidence="2" type="ORF">EEDITHA_LOCUS693</name>
</gene>
<dbReference type="Proteomes" id="UP001153954">
    <property type="component" value="Unassembled WGS sequence"/>
</dbReference>
<dbReference type="InterPro" id="IPR001584">
    <property type="entry name" value="Integrase_cat-core"/>
</dbReference>
<dbReference type="InterPro" id="IPR036397">
    <property type="entry name" value="RNaseH_sf"/>
</dbReference>
<dbReference type="AlphaFoldDB" id="A0AAU9TFA1"/>
<organism evidence="2 3">
    <name type="scientific">Euphydryas editha</name>
    <name type="common">Edith's checkerspot</name>
    <dbReference type="NCBI Taxonomy" id="104508"/>
    <lineage>
        <taxon>Eukaryota</taxon>
        <taxon>Metazoa</taxon>
        <taxon>Ecdysozoa</taxon>
        <taxon>Arthropoda</taxon>
        <taxon>Hexapoda</taxon>
        <taxon>Insecta</taxon>
        <taxon>Pterygota</taxon>
        <taxon>Neoptera</taxon>
        <taxon>Endopterygota</taxon>
        <taxon>Lepidoptera</taxon>
        <taxon>Glossata</taxon>
        <taxon>Ditrysia</taxon>
        <taxon>Papilionoidea</taxon>
        <taxon>Nymphalidae</taxon>
        <taxon>Nymphalinae</taxon>
        <taxon>Euphydryas</taxon>
    </lineage>
</organism>
<dbReference type="InterPro" id="IPR039537">
    <property type="entry name" value="Retrotran_Ty1/copia-like"/>
</dbReference>
<dbReference type="PANTHER" id="PTHR42648:SF28">
    <property type="entry name" value="TRANSPOSON-ENCODED PROTEIN WITH RIBONUCLEASE H-LIKE AND RETROVIRUS ZINC FINGER-LIKE DOMAINS"/>
    <property type="match status" value="1"/>
</dbReference>
<sequence length="127" mass="15124">MSRSVGIVEKVVFVVYEQVVSLLLRKTDTHYVYTYYTFFYQNSVIFYKLCGALETPSAGGVKYFITFIDDYSHKMYVYFLKNKMDIKSVFQKFKEEVENELEKKTKIVRSDRKEYCNKEFSNFLIAA</sequence>
<dbReference type="Gene3D" id="3.30.420.10">
    <property type="entry name" value="Ribonuclease H-like superfamily/Ribonuclease H"/>
    <property type="match status" value="1"/>
</dbReference>
<dbReference type="EMBL" id="CAKOGL010000002">
    <property type="protein sequence ID" value="CAH2084084.1"/>
    <property type="molecule type" value="Genomic_DNA"/>
</dbReference>
<evidence type="ECO:0000259" key="1">
    <source>
        <dbReference type="Pfam" id="PF00665"/>
    </source>
</evidence>